<feature type="domain" description="Peptidase M16 C-terminal" evidence="10">
    <location>
        <begin position="662"/>
        <end position="832"/>
    </location>
</feature>
<reference evidence="11" key="1">
    <citation type="journal article" date="2020" name="mSystems">
        <title>Genome- and Community-Level Interaction Insights into Carbon Utilization and Element Cycling Functions of Hydrothermarchaeota in Hydrothermal Sediment.</title>
        <authorList>
            <person name="Zhou Z."/>
            <person name="Liu Y."/>
            <person name="Xu W."/>
            <person name="Pan J."/>
            <person name="Luo Z.H."/>
            <person name="Li M."/>
        </authorList>
    </citation>
    <scope>NUCLEOTIDE SEQUENCE [LARGE SCALE GENOMIC DNA]</scope>
    <source>
        <strain evidence="11">HyVt-527</strain>
    </source>
</reference>
<dbReference type="InterPro" id="IPR011765">
    <property type="entry name" value="Pept_M16_N"/>
</dbReference>
<evidence type="ECO:0000256" key="2">
    <source>
        <dbReference type="ARBA" id="ARBA00007261"/>
    </source>
</evidence>
<proteinExistence type="inferred from homology"/>
<dbReference type="PANTHER" id="PTHR43690">
    <property type="entry name" value="NARDILYSIN"/>
    <property type="match status" value="1"/>
</dbReference>
<comment type="caution">
    <text evidence="11">The sequence shown here is derived from an EMBL/GenBank/DDBJ whole genome shotgun (WGS) entry which is preliminary data.</text>
</comment>
<dbReference type="PANTHER" id="PTHR43690:SF34">
    <property type="entry name" value="ZINC PROTEASE PQQL-LIKE"/>
    <property type="match status" value="1"/>
</dbReference>
<evidence type="ECO:0000256" key="8">
    <source>
        <dbReference type="RuleBase" id="RU004447"/>
    </source>
</evidence>
<keyword evidence="3" id="KW-0645">Protease</keyword>
<evidence type="ECO:0000256" key="4">
    <source>
        <dbReference type="ARBA" id="ARBA00022723"/>
    </source>
</evidence>
<dbReference type="InterPro" id="IPR011249">
    <property type="entry name" value="Metalloenz_LuxS/M16"/>
</dbReference>
<comment type="cofactor">
    <cofactor evidence="1">
        <name>Zn(2+)</name>
        <dbReference type="ChEBI" id="CHEBI:29105"/>
    </cofactor>
</comment>
<keyword evidence="7" id="KW-0482">Metalloprotease</keyword>
<evidence type="ECO:0000256" key="7">
    <source>
        <dbReference type="ARBA" id="ARBA00023049"/>
    </source>
</evidence>
<dbReference type="InterPro" id="IPR050626">
    <property type="entry name" value="Peptidase_M16"/>
</dbReference>
<keyword evidence="5" id="KW-0378">Hydrolase</keyword>
<keyword evidence="4" id="KW-0479">Metal-binding</keyword>
<evidence type="ECO:0000256" key="6">
    <source>
        <dbReference type="ARBA" id="ARBA00022833"/>
    </source>
</evidence>
<comment type="similarity">
    <text evidence="2 8">Belongs to the peptidase M16 family.</text>
</comment>
<dbReference type="GO" id="GO:0046872">
    <property type="term" value="F:metal ion binding"/>
    <property type="evidence" value="ECO:0007669"/>
    <property type="project" value="UniProtKB-KW"/>
</dbReference>
<dbReference type="AlphaFoldDB" id="A0A7V5PPM8"/>
<dbReference type="InterPro" id="IPR007863">
    <property type="entry name" value="Peptidase_M16_C"/>
</dbReference>
<evidence type="ECO:0000256" key="5">
    <source>
        <dbReference type="ARBA" id="ARBA00022801"/>
    </source>
</evidence>
<dbReference type="Proteomes" id="UP000886124">
    <property type="component" value="Unassembled WGS sequence"/>
</dbReference>
<dbReference type="GO" id="GO:0004222">
    <property type="term" value="F:metalloendopeptidase activity"/>
    <property type="evidence" value="ECO:0007669"/>
    <property type="project" value="InterPro"/>
</dbReference>
<dbReference type="EMBL" id="DROD01000470">
    <property type="protein sequence ID" value="HHJ52936.1"/>
    <property type="molecule type" value="Genomic_DNA"/>
</dbReference>
<dbReference type="InterPro" id="IPR001431">
    <property type="entry name" value="Pept_M16_Zn_BS"/>
</dbReference>
<name>A0A7V5PPM8_CALAY</name>
<sequence>LDTLVVKGKLNNGLTYYIRQNHKPENRVELRLVVNAGSILEDDDQQGLAHLCEHMAFNGTKHFHKQALVNFLESIGMRFGADLNAYTSFDETVYMLQIPTDNDTILDKGFLVLEDWAHNVTYDPEEIDKERGVVIEEWRLGRGASQRMRDKQLPILLKGSRYAHRLPIGQKAVLDTFKHESLTRFYHDWYRPDLMAVVVVGDISVAQAEQLIHKHFDQIPEKQNPKERKFYPVPDHDRTLYAIATDPEAASSSVSVYYLLDRSEDKTNGDYRQSILEQVYNSMFNQRLRELSRKADPPFIFAYSQKGMLVRTKDAYILGAMVKDGQIERGLDTLLTEARRVSEFGFTQSELERQKKAMLRYMEKLFNERNKTESRSYASEYIRNFLQNEPIPGIAYEYELYKKFVPGIKLEEINSLGKSWMKDNNRVILVNAPQKPDVPVPTEQDLKQVLDKVARETVTAYKDDVVNAPLIERPPKPGKIVKEKKYEDLGVTEWTLSNGVKVVLKPTDFKNDEIRFTAFSPGGYSLADDKDLVPARIADDIVYSSGLGKFSRTQLQKLLAGKIARVSPNISNLTEGISGSASPKDLETMFQLVYLSFTEPRMDSTAFLSYKTKYIASMENKNADPAQVYQDSVTVIFTGNHPRYRPWDASTAKQFDLVKSFQFYKDRFGDASDFTFIFVGNFTLEQIRPLIEKYLGGLPALHRNEHWMDRTFGYPTGVIRKTIKKGLEPKSINTIIFSGKAEWSEQNETLLTALTRVLTIRLREKLREEKSGLYSIGVRGRLQHYPRQRYTVSIRFGCDPKRVDELTKEMFVQIDSLKNYGYPEEYLEKVKKMGVREFETNLKKNSFWLHRLKAVYFNHEDVHEIMRLKERLQKLTMKDIQLAAEKFLNENNYVQVVLVPEK</sequence>
<dbReference type="Gene3D" id="3.30.830.10">
    <property type="entry name" value="Metalloenzyme, LuxS/M16 peptidase-like"/>
    <property type="match status" value="4"/>
</dbReference>
<dbReference type="PROSITE" id="PS00143">
    <property type="entry name" value="INSULINASE"/>
    <property type="match status" value="1"/>
</dbReference>
<keyword evidence="6" id="KW-0862">Zinc</keyword>
<evidence type="ECO:0000259" key="10">
    <source>
        <dbReference type="Pfam" id="PF05193"/>
    </source>
</evidence>
<protein>
    <submittedName>
        <fullName evidence="11">Insulinase family protein</fullName>
    </submittedName>
</protein>
<dbReference type="Pfam" id="PF00675">
    <property type="entry name" value="Peptidase_M16"/>
    <property type="match status" value="1"/>
</dbReference>
<dbReference type="Pfam" id="PF05193">
    <property type="entry name" value="Peptidase_M16_C"/>
    <property type="match status" value="2"/>
</dbReference>
<organism evidence="11">
    <name type="scientific">Caldithrix abyssi</name>
    <dbReference type="NCBI Taxonomy" id="187145"/>
    <lineage>
        <taxon>Bacteria</taxon>
        <taxon>Pseudomonadati</taxon>
        <taxon>Calditrichota</taxon>
        <taxon>Calditrichia</taxon>
        <taxon>Calditrichales</taxon>
        <taxon>Calditrichaceae</taxon>
        <taxon>Caldithrix</taxon>
    </lineage>
</organism>
<feature type="non-terminal residue" evidence="11">
    <location>
        <position position="1"/>
    </location>
</feature>
<gene>
    <name evidence="11" type="ORF">ENJ89_07055</name>
</gene>
<dbReference type="SUPFAM" id="SSF63411">
    <property type="entry name" value="LuxS/MPP-like metallohydrolase"/>
    <property type="match status" value="4"/>
</dbReference>
<evidence type="ECO:0000259" key="9">
    <source>
        <dbReference type="Pfam" id="PF00675"/>
    </source>
</evidence>
<feature type="domain" description="Peptidase M16 C-terminal" evidence="10">
    <location>
        <begin position="177"/>
        <end position="358"/>
    </location>
</feature>
<dbReference type="GO" id="GO:0006508">
    <property type="term" value="P:proteolysis"/>
    <property type="evidence" value="ECO:0007669"/>
    <property type="project" value="UniProtKB-KW"/>
</dbReference>
<feature type="domain" description="Peptidase M16 N-terminal" evidence="9">
    <location>
        <begin position="20"/>
        <end position="137"/>
    </location>
</feature>
<evidence type="ECO:0000256" key="1">
    <source>
        <dbReference type="ARBA" id="ARBA00001947"/>
    </source>
</evidence>
<accession>A0A7V5PPM8</accession>
<evidence type="ECO:0000313" key="11">
    <source>
        <dbReference type="EMBL" id="HHJ52936.1"/>
    </source>
</evidence>
<evidence type="ECO:0000256" key="3">
    <source>
        <dbReference type="ARBA" id="ARBA00022670"/>
    </source>
</evidence>